<keyword evidence="2" id="KW-0812">Transmembrane</keyword>
<keyword evidence="2" id="KW-1133">Transmembrane helix</keyword>
<evidence type="ECO:0000256" key="1">
    <source>
        <dbReference type="SAM" id="MobiDB-lite"/>
    </source>
</evidence>
<evidence type="ECO:0000256" key="2">
    <source>
        <dbReference type="SAM" id="Phobius"/>
    </source>
</evidence>
<feature type="compositionally biased region" description="Low complexity" evidence="1">
    <location>
        <begin position="105"/>
        <end position="122"/>
    </location>
</feature>
<accession>A0ABY7ETV9</accession>
<evidence type="ECO:0000313" key="3">
    <source>
        <dbReference type="EMBL" id="WAR12730.1"/>
    </source>
</evidence>
<organism evidence="3 4">
    <name type="scientific">Mya arenaria</name>
    <name type="common">Soft-shell clam</name>
    <dbReference type="NCBI Taxonomy" id="6604"/>
    <lineage>
        <taxon>Eukaryota</taxon>
        <taxon>Metazoa</taxon>
        <taxon>Spiralia</taxon>
        <taxon>Lophotrochozoa</taxon>
        <taxon>Mollusca</taxon>
        <taxon>Bivalvia</taxon>
        <taxon>Autobranchia</taxon>
        <taxon>Heteroconchia</taxon>
        <taxon>Euheterodonta</taxon>
        <taxon>Imparidentia</taxon>
        <taxon>Neoheterodontei</taxon>
        <taxon>Myida</taxon>
        <taxon>Myoidea</taxon>
        <taxon>Myidae</taxon>
        <taxon>Mya</taxon>
    </lineage>
</organism>
<sequence length="189" mass="20849">MNSTTETYPFNTTTEEVNSSKQSLSFTLSGVFFVVVVLFVLFFTKKGRTPAREACVCVGNVCEGIGKCFTACFRKCQTCYKNIADVDCKCMCQLCKRSSVNTEASTPTRAYSPTTAATTSTSMQSDNPHLEIDQLPQAYGMEPPPYRLDPEVAPPTYSVAMRDVTVYDIRETGRAESPPPAYDVIFCDT</sequence>
<keyword evidence="4" id="KW-1185">Reference proteome</keyword>
<dbReference type="Proteomes" id="UP001164746">
    <property type="component" value="Chromosome 8"/>
</dbReference>
<keyword evidence="2" id="KW-0472">Membrane</keyword>
<reference evidence="3" key="1">
    <citation type="submission" date="2022-11" db="EMBL/GenBank/DDBJ databases">
        <title>Centuries of genome instability and evolution in soft-shell clam transmissible cancer (bioRxiv).</title>
        <authorList>
            <person name="Hart S.F.M."/>
            <person name="Yonemitsu M.A."/>
            <person name="Giersch R.M."/>
            <person name="Beal B.F."/>
            <person name="Arriagada G."/>
            <person name="Davis B.W."/>
            <person name="Ostrander E.A."/>
            <person name="Goff S.P."/>
            <person name="Metzger M.J."/>
        </authorList>
    </citation>
    <scope>NUCLEOTIDE SEQUENCE</scope>
    <source>
        <strain evidence="3">MELC-2E11</strain>
        <tissue evidence="3">Siphon/mantle</tissue>
    </source>
</reference>
<name>A0ABY7ETV9_MYAAR</name>
<feature type="region of interest" description="Disordered" evidence="1">
    <location>
        <begin position="105"/>
        <end position="127"/>
    </location>
</feature>
<evidence type="ECO:0000313" key="4">
    <source>
        <dbReference type="Proteomes" id="UP001164746"/>
    </source>
</evidence>
<dbReference type="EMBL" id="CP111019">
    <property type="protein sequence ID" value="WAR12730.1"/>
    <property type="molecule type" value="Genomic_DNA"/>
</dbReference>
<gene>
    <name evidence="3" type="ORF">MAR_026910</name>
</gene>
<proteinExistence type="predicted"/>
<feature type="transmembrane region" description="Helical" evidence="2">
    <location>
        <begin position="24"/>
        <end position="43"/>
    </location>
</feature>
<protein>
    <submittedName>
        <fullName evidence="3">Uncharacterized protein</fullName>
    </submittedName>
</protein>